<evidence type="ECO:0000313" key="3">
    <source>
        <dbReference type="Proteomes" id="UP001489004"/>
    </source>
</evidence>
<gene>
    <name evidence="2" type="ORF">WJX72_009704</name>
</gene>
<protein>
    <recommendedName>
        <fullName evidence="4">BZIP domain-containing protein</fullName>
    </recommendedName>
</protein>
<feature type="region of interest" description="Disordered" evidence="1">
    <location>
        <begin position="175"/>
        <end position="322"/>
    </location>
</feature>
<evidence type="ECO:0000256" key="1">
    <source>
        <dbReference type="SAM" id="MobiDB-lite"/>
    </source>
</evidence>
<feature type="compositionally biased region" description="Gly residues" evidence="1">
    <location>
        <begin position="260"/>
        <end position="272"/>
    </location>
</feature>
<comment type="caution">
    <text evidence="2">The sequence shown here is derived from an EMBL/GenBank/DDBJ whole genome shotgun (WGS) entry which is preliminary data.</text>
</comment>
<proteinExistence type="predicted"/>
<feature type="compositionally biased region" description="Polar residues" evidence="1">
    <location>
        <begin position="49"/>
        <end position="65"/>
    </location>
</feature>
<name>A0AAW1PHW2_9CHLO</name>
<dbReference type="AlphaFoldDB" id="A0AAW1PHW2"/>
<dbReference type="CDD" id="cd14686">
    <property type="entry name" value="bZIP"/>
    <property type="match status" value="1"/>
</dbReference>
<feature type="region of interest" description="Disordered" evidence="1">
    <location>
        <begin position="41"/>
        <end position="74"/>
    </location>
</feature>
<sequence>MEFPDDFDIDDIVADLPDDLPMFPVDDMFLQGYVEELQAAAHGSPDMAKQSSLGSAGSATSNPGPLSQHPGRGSWVFVPGQSQGAAVARAGAPVGFSARQDLLDAVLPLPTKEDQMAQISSAPVQPAGQQAGPVAQQIGQYGVPATAQAYGGQQAAPVAQQARQATYPRVWLGSGPNANAVPAPLQTTTDVPPNRIRDPPANWAPNPGQSLPQTQAAVPSASAMSQQQWQQLGPGPMAQQPAGSHPNKQGSSGPHTLPRGGSGGSEHSGGSDGGDRSDGADQGRAGAVGPDGKPKPRRRRNRNQSERAQMLNKAAQQRYRERKKTKALELELTVQALAEKAKAFSLVQAKHDELAQRNAALQAALLQKEAELNEVKTSAPGSGRQAHSNDGSNELRFDRAEGLRHEAETLTHQLHGKVHQLKDLLKGADLDKGMGVQLAQASAPPHVAKLISTLVEEVSAISMRAMRVEGVDIWAMVHSSAPQSRCPQPCGCLLCKQRAAWLEVAQGLQLTPDQRRKMAFVRQDHQAKLQRILRARQLLNLEAVSVMLPQDRGGSAPEMMAGTTSSFAVLGFFQRARHTSRATKVLETLKDNLRQEQRALSELDYILFRRILLPLQGAWLILEAYPRKCDCPALMQAVAELEARGYTWP</sequence>
<feature type="compositionally biased region" description="Polar residues" evidence="1">
    <location>
        <begin position="207"/>
        <end position="225"/>
    </location>
</feature>
<organism evidence="2 3">
    <name type="scientific">[Myrmecia] bisecta</name>
    <dbReference type="NCBI Taxonomy" id="41462"/>
    <lineage>
        <taxon>Eukaryota</taxon>
        <taxon>Viridiplantae</taxon>
        <taxon>Chlorophyta</taxon>
        <taxon>core chlorophytes</taxon>
        <taxon>Trebouxiophyceae</taxon>
        <taxon>Trebouxiales</taxon>
        <taxon>Trebouxiaceae</taxon>
        <taxon>Myrmecia</taxon>
    </lineage>
</organism>
<reference evidence="2 3" key="1">
    <citation type="journal article" date="2024" name="Nat. Commun.">
        <title>Phylogenomics reveals the evolutionary origins of lichenization in chlorophyte algae.</title>
        <authorList>
            <person name="Puginier C."/>
            <person name="Libourel C."/>
            <person name="Otte J."/>
            <person name="Skaloud P."/>
            <person name="Haon M."/>
            <person name="Grisel S."/>
            <person name="Petersen M."/>
            <person name="Berrin J.G."/>
            <person name="Delaux P.M."/>
            <person name="Dal Grande F."/>
            <person name="Keller J."/>
        </authorList>
    </citation>
    <scope>NUCLEOTIDE SEQUENCE [LARGE SCALE GENOMIC DNA]</scope>
    <source>
        <strain evidence="2 3">SAG 2043</strain>
    </source>
</reference>
<dbReference type="EMBL" id="JALJOR010000011">
    <property type="protein sequence ID" value="KAK9809124.1"/>
    <property type="molecule type" value="Genomic_DNA"/>
</dbReference>
<accession>A0AAW1PHW2</accession>
<keyword evidence="3" id="KW-1185">Reference proteome</keyword>
<evidence type="ECO:0000313" key="2">
    <source>
        <dbReference type="EMBL" id="KAK9809124.1"/>
    </source>
</evidence>
<dbReference type="Proteomes" id="UP001489004">
    <property type="component" value="Unassembled WGS sequence"/>
</dbReference>
<evidence type="ECO:0008006" key="4">
    <source>
        <dbReference type="Google" id="ProtNLM"/>
    </source>
</evidence>